<feature type="compositionally biased region" description="Basic and acidic residues" evidence="1">
    <location>
        <begin position="263"/>
        <end position="272"/>
    </location>
</feature>
<keyword evidence="3" id="KW-1185">Reference proteome</keyword>
<evidence type="ECO:0000313" key="3">
    <source>
        <dbReference type="Proteomes" id="UP000005239"/>
    </source>
</evidence>
<organism evidence="2 3">
    <name type="scientific">Pristionchus pacificus</name>
    <name type="common">Parasitic nematode worm</name>
    <dbReference type="NCBI Taxonomy" id="54126"/>
    <lineage>
        <taxon>Eukaryota</taxon>
        <taxon>Metazoa</taxon>
        <taxon>Ecdysozoa</taxon>
        <taxon>Nematoda</taxon>
        <taxon>Chromadorea</taxon>
        <taxon>Rhabditida</taxon>
        <taxon>Rhabditina</taxon>
        <taxon>Diplogasteromorpha</taxon>
        <taxon>Diplogasteroidea</taxon>
        <taxon>Neodiplogasteridae</taxon>
        <taxon>Pristionchus</taxon>
    </lineage>
</organism>
<feature type="region of interest" description="Disordered" evidence="1">
    <location>
        <begin position="108"/>
        <end position="131"/>
    </location>
</feature>
<accession>A0A8R1Z1Z7</accession>
<accession>A0A2A6C9H9</accession>
<name>A0A2A6C9H9_PRIPA</name>
<proteinExistence type="predicted"/>
<dbReference type="AlphaFoldDB" id="A0A2A6C9H9"/>
<sequence>MTSSQLHTCRSEDVQATSTLKPSVPPCCLDKIMSRISSTVRGGRNALSQVPGLSFRGRRPQARNGCAVPARLAESYTKFSLSSIAVDDPTTERATARFIVWRSMNGRASSTTSSERGNDRRTALSPFVSRSRQQGAQNGWIGGLSSILSPILSAFSPFSLHSIDRGDRVAVRVPSLAILRHAPNGKDSVLWEVQSARLPLHRSSAPLMESSTASDSTRGFGHGRAVEQLRVAWNRDATALLICVSSAPFKRALRPPPSSSRYYQRDGNDTDN</sequence>
<dbReference type="EnsemblMetazoa" id="PPA43500.1">
    <property type="protein sequence ID" value="PPA43500.1"/>
    <property type="gene ID" value="WBGene00281869"/>
</dbReference>
<reference evidence="2" key="2">
    <citation type="submission" date="2022-06" db="UniProtKB">
        <authorList>
            <consortium name="EnsemblMetazoa"/>
        </authorList>
    </citation>
    <scope>IDENTIFICATION</scope>
    <source>
        <strain evidence="2">PS312</strain>
    </source>
</reference>
<gene>
    <name evidence="2" type="primary">WBGene00281869</name>
</gene>
<evidence type="ECO:0000256" key="1">
    <source>
        <dbReference type="SAM" id="MobiDB-lite"/>
    </source>
</evidence>
<feature type="region of interest" description="Disordered" evidence="1">
    <location>
        <begin position="252"/>
        <end position="272"/>
    </location>
</feature>
<protein>
    <submittedName>
        <fullName evidence="2">Uncharacterized protein</fullName>
    </submittedName>
</protein>
<reference evidence="3" key="1">
    <citation type="journal article" date="2008" name="Nat. Genet.">
        <title>The Pristionchus pacificus genome provides a unique perspective on nematode lifestyle and parasitism.</title>
        <authorList>
            <person name="Dieterich C."/>
            <person name="Clifton S.W."/>
            <person name="Schuster L.N."/>
            <person name="Chinwalla A."/>
            <person name="Delehaunty K."/>
            <person name="Dinkelacker I."/>
            <person name="Fulton L."/>
            <person name="Fulton R."/>
            <person name="Godfrey J."/>
            <person name="Minx P."/>
            <person name="Mitreva M."/>
            <person name="Roeseler W."/>
            <person name="Tian H."/>
            <person name="Witte H."/>
            <person name="Yang S.P."/>
            <person name="Wilson R.K."/>
            <person name="Sommer R.J."/>
        </authorList>
    </citation>
    <scope>NUCLEOTIDE SEQUENCE [LARGE SCALE GENOMIC DNA]</scope>
    <source>
        <strain evidence="3">PS312</strain>
    </source>
</reference>
<dbReference type="Proteomes" id="UP000005239">
    <property type="component" value="Unassembled WGS sequence"/>
</dbReference>
<evidence type="ECO:0000313" key="2">
    <source>
        <dbReference type="EnsemblMetazoa" id="PPA43500.1"/>
    </source>
</evidence>